<sequence length="100" mass="11153">MSVEACDSWLKNNPQHQVKGREAMLMYQAWQAAQADQAEYIAMLELNNKFKDDANQKLRKALDRLASLGNEPNFGNSVGNVIACEALGVNEIDEQLGEIK</sequence>
<proteinExistence type="predicted"/>
<dbReference type="EMBL" id="LR797818">
    <property type="protein sequence ID" value="CAB4240935.1"/>
    <property type="molecule type" value="Genomic_DNA"/>
</dbReference>
<evidence type="ECO:0000313" key="1">
    <source>
        <dbReference type="EMBL" id="CAB4240935.1"/>
    </source>
</evidence>
<organism evidence="1">
    <name type="scientific">uncultured Caudovirales phage</name>
    <dbReference type="NCBI Taxonomy" id="2100421"/>
    <lineage>
        <taxon>Viruses</taxon>
        <taxon>Duplodnaviria</taxon>
        <taxon>Heunggongvirae</taxon>
        <taxon>Uroviricota</taxon>
        <taxon>Caudoviricetes</taxon>
        <taxon>Peduoviridae</taxon>
        <taxon>Maltschvirus</taxon>
        <taxon>Maltschvirus maltsch</taxon>
    </lineage>
</organism>
<name>A0A6J5TAQ8_9CAUD</name>
<gene>
    <name evidence="1" type="ORF">UFOVP22_30</name>
</gene>
<accession>A0A6J5TAQ8</accession>
<protein>
    <submittedName>
        <fullName evidence="1">Uncharacterized protein</fullName>
    </submittedName>
</protein>
<reference evidence="1" key="1">
    <citation type="submission" date="2020-05" db="EMBL/GenBank/DDBJ databases">
        <authorList>
            <person name="Chiriac C."/>
            <person name="Salcher M."/>
            <person name="Ghai R."/>
            <person name="Kavagutti S V."/>
        </authorList>
    </citation>
    <scope>NUCLEOTIDE SEQUENCE</scope>
</reference>